<dbReference type="InterPro" id="IPR006094">
    <property type="entry name" value="Oxid_FAD_bind_N"/>
</dbReference>
<reference evidence="5 6" key="1">
    <citation type="journal article" date="2018" name="Sci. Rep.">
        <title>Raphidocelis subcapitata (=Pseudokirchneriella subcapitata) provides an insight into genome evolution and environmental adaptations in the Sphaeropleales.</title>
        <authorList>
            <person name="Suzuki S."/>
            <person name="Yamaguchi H."/>
            <person name="Nakajima N."/>
            <person name="Kawachi M."/>
        </authorList>
    </citation>
    <scope>NUCLEOTIDE SEQUENCE [LARGE SCALE GENOMIC DNA]</scope>
    <source>
        <strain evidence="5 6">NIES-35</strain>
    </source>
</reference>
<dbReference type="InterPro" id="IPR036318">
    <property type="entry name" value="FAD-bd_PCMH-like_sf"/>
</dbReference>
<dbReference type="InterPro" id="IPR010031">
    <property type="entry name" value="FAD_lactone_oxidase-like"/>
</dbReference>
<keyword evidence="3" id="KW-0732">Signal</keyword>
<dbReference type="SMR" id="A0A2V0PS99"/>
<dbReference type="FunCoup" id="A0A2V0PS99">
    <property type="interactions" value="373"/>
</dbReference>
<name>A0A2V0PS99_9CHLO</name>
<dbReference type="EMBL" id="BDRX01000230">
    <property type="protein sequence ID" value="GBG00468.1"/>
    <property type="molecule type" value="Genomic_DNA"/>
</dbReference>
<comment type="caution">
    <text evidence="5">The sequence shown here is derived from an EMBL/GenBank/DDBJ whole genome shotgun (WGS) entry which is preliminary data.</text>
</comment>
<dbReference type="GO" id="GO:0071949">
    <property type="term" value="F:FAD binding"/>
    <property type="evidence" value="ECO:0007669"/>
    <property type="project" value="InterPro"/>
</dbReference>
<dbReference type="InterPro" id="IPR016166">
    <property type="entry name" value="FAD-bd_PCMH"/>
</dbReference>
<dbReference type="PROSITE" id="PS51387">
    <property type="entry name" value="FAD_PCMH"/>
    <property type="match status" value="1"/>
</dbReference>
<evidence type="ECO:0000313" key="5">
    <source>
        <dbReference type="EMBL" id="GBG00468.1"/>
    </source>
</evidence>
<evidence type="ECO:0000256" key="1">
    <source>
        <dbReference type="ARBA" id="ARBA00005147"/>
    </source>
</evidence>
<dbReference type="GO" id="GO:0019853">
    <property type="term" value="P:L-ascorbic acid biosynthetic process"/>
    <property type="evidence" value="ECO:0007669"/>
    <property type="project" value="UniProtKB-UniPathway"/>
</dbReference>
<dbReference type="PANTHER" id="PTHR43762:SF7">
    <property type="entry name" value="FAD-BINDING PCMH-TYPE DOMAIN-CONTAINING PROTEIN"/>
    <property type="match status" value="1"/>
</dbReference>
<dbReference type="OrthoDB" id="1044428at2759"/>
<evidence type="ECO:0000256" key="2">
    <source>
        <dbReference type="ARBA" id="ARBA00023002"/>
    </source>
</evidence>
<evidence type="ECO:0000313" key="6">
    <source>
        <dbReference type="Proteomes" id="UP000247498"/>
    </source>
</evidence>
<dbReference type="SUPFAM" id="SSF56176">
    <property type="entry name" value="FAD-binding/transporter-associated domain-like"/>
    <property type="match status" value="1"/>
</dbReference>
<dbReference type="AlphaFoldDB" id="A0A2V0PS99"/>
<dbReference type="Pfam" id="PF04030">
    <property type="entry name" value="ALO"/>
    <property type="match status" value="1"/>
</dbReference>
<accession>A0A2V0PS99</accession>
<dbReference type="PANTHER" id="PTHR43762">
    <property type="entry name" value="L-GULONOLACTONE OXIDASE"/>
    <property type="match status" value="1"/>
</dbReference>
<comment type="pathway">
    <text evidence="1">Cofactor biosynthesis; L-ascorbate biosynthesis.</text>
</comment>
<gene>
    <name evidence="5" type="ORF">Rsub_13148</name>
</gene>
<proteinExistence type="predicted"/>
<feature type="chain" id="PRO_5015873934" evidence="3">
    <location>
        <begin position="24"/>
        <end position="602"/>
    </location>
</feature>
<sequence>MGRGPASLCALAVVLVLAAGAWALPSVPIGAEPAPQPYAANYTNVYGRIICYADALVRPTSTAELAAAVRQLRAGAAAAGKPLKLRVSRPVFHGTPTFGCPDAFGPGRGSPVPFTRPAPPSASAAAPSTAAVMIDRLDAVVAVDRARNLVTVQTGLRIDKLLKWAEANGFSMERGAPSTYAELSIGGVIATGGHGMGHNVSSNMADATESFTWVDSSGEVHTSSRDSPEGRALSGGLGLIGIITEVTLRMTPPSLTKAVSRTFLTDANMVADIEGYLKESPWTAIIWRPDLHKYSAFTLHPATGEDMGAAITLIPRVPRAFTAAIELFYFPWQSDYKDALASKLLLNPLNCLTQAVTVVIQTWASIGIVPVPVGVGSTNKVVGGGCEGGCAWDGGLAVDDIALAIERADLPAWIEDVRKITKLDLQEGGAAPERCMATGHYLLRFGKASNDYIAPFGGMRDPVMVELSLLRDRKLPEVQAKFAWVQDAVEQLTLCKYKGRPHFGKNFDRTYAHPDCPLRDNLPEFGRLLELRGRYDPDRVLEPPLAALVEARAPAPRFPGCALSKQCYCSEDVHCGRDHYCAASKAFPQYRACRPVGQATHG</sequence>
<dbReference type="InterPro" id="IPR055154">
    <property type="entry name" value="GULLO2-like_C"/>
</dbReference>
<dbReference type="GO" id="GO:0003885">
    <property type="term" value="F:D-arabinono-1,4-lactone oxidase activity"/>
    <property type="evidence" value="ECO:0007669"/>
    <property type="project" value="InterPro"/>
</dbReference>
<dbReference type="Proteomes" id="UP000247498">
    <property type="component" value="Unassembled WGS sequence"/>
</dbReference>
<dbReference type="InParanoid" id="A0A2V0PS99"/>
<dbReference type="Gene3D" id="3.30.465.10">
    <property type="match status" value="1"/>
</dbReference>
<dbReference type="Pfam" id="PF22906">
    <property type="entry name" value="GULLO2-like_3rd"/>
    <property type="match status" value="1"/>
</dbReference>
<evidence type="ECO:0000256" key="3">
    <source>
        <dbReference type="SAM" id="SignalP"/>
    </source>
</evidence>
<feature type="signal peptide" evidence="3">
    <location>
        <begin position="1"/>
        <end position="23"/>
    </location>
</feature>
<protein>
    <submittedName>
        <fullName evidence="5">Dehydrogenase</fullName>
    </submittedName>
</protein>
<dbReference type="UniPathway" id="UPA00132"/>
<keyword evidence="6" id="KW-1185">Reference proteome</keyword>
<organism evidence="5 6">
    <name type="scientific">Raphidocelis subcapitata</name>
    <dbReference type="NCBI Taxonomy" id="307507"/>
    <lineage>
        <taxon>Eukaryota</taxon>
        <taxon>Viridiplantae</taxon>
        <taxon>Chlorophyta</taxon>
        <taxon>core chlorophytes</taxon>
        <taxon>Chlorophyceae</taxon>
        <taxon>CS clade</taxon>
        <taxon>Sphaeropleales</taxon>
        <taxon>Selenastraceae</taxon>
        <taxon>Raphidocelis</taxon>
    </lineage>
</organism>
<evidence type="ECO:0000259" key="4">
    <source>
        <dbReference type="PROSITE" id="PS51387"/>
    </source>
</evidence>
<keyword evidence="2" id="KW-0560">Oxidoreductase</keyword>
<dbReference type="InterPro" id="IPR016169">
    <property type="entry name" value="FAD-bd_PCMH_sub2"/>
</dbReference>
<dbReference type="GO" id="GO:0016020">
    <property type="term" value="C:membrane"/>
    <property type="evidence" value="ECO:0007669"/>
    <property type="project" value="InterPro"/>
</dbReference>
<dbReference type="InterPro" id="IPR007173">
    <property type="entry name" value="ALO_C"/>
</dbReference>
<dbReference type="Pfam" id="PF01565">
    <property type="entry name" value="FAD_binding_4"/>
    <property type="match status" value="1"/>
</dbReference>
<feature type="domain" description="FAD-binding PCMH-type" evidence="4">
    <location>
        <begin position="49"/>
        <end position="253"/>
    </location>
</feature>
<dbReference type="STRING" id="307507.A0A2V0PS99"/>